<dbReference type="EMBL" id="SAYU02000029">
    <property type="protein sequence ID" value="NHA68457.1"/>
    <property type="molecule type" value="Genomic_DNA"/>
</dbReference>
<evidence type="ECO:0000313" key="2">
    <source>
        <dbReference type="Proteomes" id="UP000287866"/>
    </source>
</evidence>
<dbReference type="AlphaFoldDB" id="A0A8T6R3A7"/>
<keyword evidence="2" id="KW-1185">Reference proteome</keyword>
<reference evidence="1" key="1">
    <citation type="submission" date="2020-03" db="EMBL/GenBank/DDBJ databases">
        <title>Phycicoccus flavus sp. nov., a novel endophytic actinobacterium isolated from branch of Kandelia candel.</title>
        <authorList>
            <person name="Tuo L."/>
        </authorList>
    </citation>
    <scope>NUCLEOTIDE SEQUENCE</scope>
    <source>
        <strain evidence="1">CMS6Z-2</strain>
    </source>
</reference>
<dbReference type="Proteomes" id="UP000287866">
    <property type="component" value="Unassembled WGS sequence"/>
</dbReference>
<organism evidence="1 2">
    <name type="scientific">Phycicoccus flavus</name>
    <dbReference type="NCBI Taxonomy" id="2502783"/>
    <lineage>
        <taxon>Bacteria</taxon>
        <taxon>Bacillati</taxon>
        <taxon>Actinomycetota</taxon>
        <taxon>Actinomycetes</taxon>
        <taxon>Micrococcales</taxon>
        <taxon>Intrasporangiaceae</taxon>
        <taxon>Phycicoccus</taxon>
    </lineage>
</organism>
<gene>
    <name evidence="1" type="ORF">EPD83_010400</name>
</gene>
<protein>
    <submittedName>
        <fullName evidence="1">Glycosyltransferase</fullName>
    </submittedName>
</protein>
<proteinExistence type="predicted"/>
<dbReference type="Gene3D" id="3.40.50.2000">
    <property type="entry name" value="Glycogen Phosphorylase B"/>
    <property type="match status" value="2"/>
</dbReference>
<sequence>MSEAVDPQVDDLPVHWLPGPDRHGVTLLGRQVAVAAGAPVVRGHEVPARLHGRSVHLHFTTGLFDSPEAALDVVGAWAARTRLSLTLHDVPQPAEGPRWGRRAAVYSEVVARSSAWAVNSRWEATLAAAAVPRAPRDPEVIPLPVVLEPRSTGPTPVAGGQPAVLPTDARSRPEDGWIGVVGWVYPDKGHAEALELAVAMRSRGRVLGVAALGGVAAGHGELADDLGRLADGQGVAWHVTGYLDDDALVRAMREITVPVAAHRHPSASGSVNSWLAAGRRPLLRHHPSTIELDDLRPGAYLVRGLDDWPAEVALALDDPARTWLPPGYRPPHTLDDVVRAYRSWWAR</sequence>
<dbReference type="SUPFAM" id="SSF53756">
    <property type="entry name" value="UDP-Glycosyltransferase/glycogen phosphorylase"/>
    <property type="match status" value="1"/>
</dbReference>
<evidence type="ECO:0000313" key="1">
    <source>
        <dbReference type="EMBL" id="NHA68457.1"/>
    </source>
</evidence>
<dbReference type="RefSeq" id="WP_164896276.1">
    <property type="nucleotide sequence ID" value="NZ_SAYU02000029.1"/>
</dbReference>
<name>A0A8T6R3A7_9MICO</name>
<accession>A0A8T6R3A7</accession>
<comment type="caution">
    <text evidence="1">The sequence shown here is derived from an EMBL/GenBank/DDBJ whole genome shotgun (WGS) entry which is preliminary data.</text>
</comment>